<dbReference type="CDD" id="cd00609">
    <property type="entry name" value="AAT_like"/>
    <property type="match status" value="1"/>
</dbReference>
<dbReference type="PANTHER" id="PTHR46577">
    <property type="entry name" value="HTH-TYPE TRANSCRIPTIONAL REGULATORY PROTEIN GABR"/>
    <property type="match status" value="1"/>
</dbReference>
<accession>A0A9X1YIW7</accession>
<evidence type="ECO:0000256" key="4">
    <source>
        <dbReference type="ARBA" id="ARBA00023125"/>
    </source>
</evidence>
<dbReference type="InterPro" id="IPR015424">
    <property type="entry name" value="PyrdxlP-dep_Trfase"/>
</dbReference>
<dbReference type="InterPro" id="IPR051446">
    <property type="entry name" value="HTH_trans_reg/aminotransferase"/>
</dbReference>
<dbReference type="RefSeq" id="WP_275681557.1">
    <property type="nucleotide sequence ID" value="NZ_JAJLJH010000001.1"/>
</dbReference>
<comment type="similarity">
    <text evidence="1">In the C-terminal section; belongs to the class-I pyridoxal-phosphate-dependent aminotransferase family.</text>
</comment>
<dbReference type="PANTHER" id="PTHR46577:SF2">
    <property type="entry name" value="TRANSCRIPTIONAL REGULATORY PROTEIN"/>
    <property type="match status" value="1"/>
</dbReference>
<keyword evidence="3" id="KW-0805">Transcription regulation</keyword>
<gene>
    <name evidence="7" type="ORF">LPC04_07545</name>
</gene>
<dbReference type="Pfam" id="PF00392">
    <property type="entry name" value="GntR"/>
    <property type="match status" value="1"/>
</dbReference>
<dbReference type="Gene3D" id="3.40.640.10">
    <property type="entry name" value="Type I PLP-dependent aspartate aminotransferase-like (Major domain)"/>
    <property type="match status" value="1"/>
</dbReference>
<dbReference type="InterPro" id="IPR036390">
    <property type="entry name" value="WH_DNA-bd_sf"/>
</dbReference>
<dbReference type="AlphaFoldDB" id="A0A9X1YIW7"/>
<dbReference type="EMBL" id="JAJLJH010000001">
    <property type="protein sequence ID" value="MCK9685558.1"/>
    <property type="molecule type" value="Genomic_DNA"/>
</dbReference>
<dbReference type="InterPro" id="IPR000524">
    <property type="entry name" value="Tscrpt_reg_HTH_GntR"/>
</dbReference>
<evidence type="ECO:0000256" key="2">
    <source>
        <dbReference type="ARBA" id="ARBA00022898"/>
    </source>
</evidence>
<keyword evidence="7" id="KW-0032">Aminotransferase</keyword>
<dbReference type="SUPFAM" id="SSF53383">
    <property type="entry name" value="PLP-dependent transferases"/>
    <property type="match status" value="1"/>
</dbReference>
<dbReference type="Pfam" id="PF00155">
    <property type="entry name" value="Aminotran_1_2"/>
    <property type="match status" value="1"/>
</dbReference>
<dbReference type="InterPro" id="IPR004839">
    <property type="entry name" value="Aminotransferase_I/II_large"/>
</dbReference>
<dbReference type="CDD" id="cd07377">
    <property type="entry name" value="WHTH_GntR"/>
    <property type="match status" value="1"/>
</dbReference>
<sequence length="483" mass="52836">MDSPDTLYLQIAQTLAASIRAGVLARGERLPSLRDLAAQHGVSLSTAVQAYRALEDMRLVETRPRSGFFVAARPPLPPVPEATQPPADSREVDIDKLAAYTLRLANAEGYISFGAASPSAELFNVERIRRTVTRAALRHRDALCEYALGSGHETLRRAIARYALRLGCQLQPRDIVATNSCLESITLCLRAVTRPGDVVALESPTYFGFLEILQSLHLRALEIPTHPRDGLSLDALELALDTQPVKALLVSPTLSNPLGGSLPTAERRRLARLVRTRGIALIEDVLHNDLAEQEDRRRAVRSFDTSGHVMLCGSFSKTLAPGLRVGWLEAGRWTEPVRRMKMATSGAQTTFVELAMAELLNHTGNEAAFRQMRHTIAARVDEARRLIAGSFPKGTRVTDPAGGYVLWVEMPRGVDSQALFTACLAERIAIAPGTLFSATDRYRHCVRLGVGGRWDDTQRHALMRIGELARALLAAAPALREAA</sequence>
<organism evidence="7 8">
    <name type="scientific">Scleromatobacter humisilvae</name>
    <dbReference type="NCBI Taxonomy" id="2897159"/>
    <lineage>
        <taxon>Bacteria</taxon>
        <taxon>Pseudomonadati</taxon>
        <taxon>Pseudomonadota</taxon>
        <taxon>Betaproteobacteria</taxon>
        <taxon>Burkholderiales</taxon>
        <taxon>Sphaerotilaceae</taxon>
        <taxon>Scleromatobacter</taxon>
    </lineage>
</organism>
<reference evidence="7" key="1">
    <citation type="submission" date="2021-11" db="EMBL/GenBank/DDBJ databases">
        <title>BS-T2-15 a new species belonging to the Comamonadaceae family isolated from the soil of a French oak forest.</title>
        <authorList>
            <person name="Mieszkin S."/>
            <person name="Alain K."/>
        </authorList>
    </citation>
    <scope>NUCLEOTIDE SEQUENCE</scope>
    <source>
        <strain evidence="7">BS-T2-15</strain>
    </source>
</reference>
<keyword evidence="5" id="KW-0804">Transcription</keyword>
<dbReference type="InterPro" id="IPR015422">
    <property type="entry name" value="PyrdxlP-dep_Trfase_small"/>
</dbReference>
<proteinExistence type="inferred from homology"/>
<dbReference type="GO" id="GO:0008483">
    <property type="term" value="F:transaminase activity"/>
    <property type="evidence" value="ECO:0007669"/>
    <property type="project" value="UniProtKB-KW"/>
</dbReference>
<dbReference type="InterPro" id="IPR015421">
    <property type="entry name" value="PyrdxlP-dep_Trfase_major"/>
</dbReference>
<evidence type="ECO:0000259" key="6">
    <source>
        <dbReference type="PROSITE" id="PS50949"/>
    </source>
</evidence>
<keyword evidence="4" id="KW-0238">DNA-binding</keyword>
<evidence type="ECO:0000256" key="5">
    <source>
        <dbReference type="ARBA" id="ARBA00023163"/>
    </source>
</evidence>
<evidence type="ECO:0000313" key="8">
    <source>
        <dbReference type="Proteomes" id="UP001139353"/>
    </source>
</evidence>
<evidence type="ECO:0000313" key="7">
    <source>
        <dbReference type="EMBL" id="MCK9685558.1"/>
    </source>
</evidence>
<dbReference type="SUPFAM" id="SSF46785">
    <property type="entry name" value="Winged helix' DNA-binding domain"/>
    <property type="match status" value="1"/>
</dbReference>
<dbReference type="InterPro" id="IPR036388">
    <property type="entry name" value="WH-like_DNA-bd_sf"/>
</dbReference>
<protein>
    <submittedName>
        <fullName evidence="7">PLP-dependent aminotransferase family protein</fullName>
    </submittedName>
</protein>
<dbReference type="GO" id="GO:0030170">
    <property type="term" value="F:pyridoxal phosphate binding"/>
    <property type="evidence" value="ECO:0007669"/>
    <property type="project" value="InterPro"/>
</dbReference>
<keyword evidence="7" id="KW-0808">Transferase</keyword>
<evidence type="ECO:0000256" key="1">
    <source>
        <dbReference type="ARBA" id="ARBA00005384"/>
    </source>
</evidence>
<dbReference type="PROSITE" id="PS50949">
    <property type="entry name" value="HTH_GNTR"/>
    <property type="match status" value="1"/>
</dbReference>
<keyword evidence="2" id="KW-0663">Pyridoxal phosphate</keyword>
<feature type="domain" description="HTH gntR-type" evidence="6">
    <location>
        <begin position="5"/>
        <end position="73"/>
    </location>
</feature>
<dbReference type="Proteomes" id="UP001139353">
    <property type="component" value="Unassembled WGS sequence"/>
</dbReference>
<keyword evidence="8" id="KW-1185">Reference proteome</keyword>
<dbReference type="GO" id="GO:0003677">
    <property type="term" value="F:DNA binding"/>
    <property type="evidence" value="ECO:0007669"/>
    <property type="project" value="UniProtKB-KW"/>
</dbReference>
<dbReference type="SMART" id="SM00345">
    <property type="entry name" value="HTH_GNTR"/>
    <property type="match status" value="1"/>
</dbReference>
<dbReference type="Gene3D" id="1.10.10.10">
    <property type="entry name" value="Winged helix-like DNA-binding domain superfamily/Winged helix DNA-binding domain"/>
    <property type="match status" value="1"/>
</dbReference>
<dbReference type="Gene3D" id="3.90.1150.10">
    <property type="entry name" value="Aspartate Aminotransferase, domain 1"/>
    <property type="match status" value="1"/>
</dbReference>
<name>A0A9X1YIW7_9BURK</name>
<evidence type="ECO:0000256" key="3">
    <source>
        <dbReference type="ARBA" id="ARBA00023015"/>
    </source>
</evidence>
<comment type="caution">
    <text evidence="7">The sequence shown here is derived from an EMBL/GenBank/DDBJ whole genome shotgun (WGS) entry which is preliminary data.</text>
</comment>
<dbReference type="GO" id="GO:0003700">
    <property type="term" value="F:DNA-binding transcription factor activity"/>
    <property type="evidence" value="ECO:0007669"/>
    <property type="project" value="InterPro"/>
</dbReference>